<keyword evidence="2" id="KW-1185">Reference proteome</keyword>
<reference evidence="2" key="1">
    <citation type="submission" date="2016-10" db="EMBL/GenBank/DDBJ databases">
        <authorList>
            <person name="Varghese N."/>
            <person name="Submissions S."/>
        </authorList>
    </citation>
    <scope>NUCLEOTIDE SEQUENCE [LARGE SCALE GENOMIC DNA]</scope>
    <source>
        <strain evidence="2">ATCC 700379</strain>
    </source>
</reference>
<dbReference type="Proteomes" id="UP000198752">
    <property type="component" value="Unassembled WGS sequence"/>
</dbReference>
<dbReference type="EMBL" id="FOOY01000010">
    <property type="protein sequence ID" value="SFG42185.1"/>
    <property type="molecule type" value="Genomic_DNA"/>
</dbReference>
<gene>
    <name evidence="1" type="ORF">SAMN02982927_01646</name>
</gene>
<evidence type="ECO:0000313" key="2">
    <source>
        <dbReference type="Proteomes" id="UP000198752"/>
    </source>
</evidence>
<dbReference type="PROSITE" id="PS51257">
    <property type="entry name" value="PROKAR_LIPOPROTEIN"/>
    <property type="match status" value="1"/>
</dbReference>
<proteinExistence type="predicted"/>
<organism evidence="1 2">
    <name type="scientific">Sporolactobacillus nakayamae</name>
    <dbReference type="NCBI Taxonomy" id="269670"/>
    <lineage>
        <taxon>Bacteria</taxon>
        <taxon>Bacillati</taxon>
        <taxon>Bacillota</taxon>
        <taxon>Bacilli</taxon>
        <taxon>Bacillales</taxon>
        <taxon>Sporolactobacillaceae</taxon>
        <taxon>Sporolactobacillus</taxon>
    </lineage>
</organism>
<sequence length="129" mass="14772">MDTEIRISGNLSFFNLYYSAMFACDSREEFVDSFNPLRYDGIYIRLLLFRVGRGTGPMKPGNRPNNGTVLTCREKRLFRLSSDNKRRAIRIGLSLIGVGFFHALKTKAEGSSTVDTILYIMFERQGEEK</sequence>
<dbReference type="AlphaFoldDB" id="A0A1I2RNB2"/>
<evidence type="ECO:0000313" key="1">
    <source>
        <dbReference type="EMBL" id="SFG42185.1"/>
    </source>
</evidence>
<accession>A0A1I2RNB2</accession>
<name>A0A1I2RNB2_9BACL</name>
<protein>
    <submittedName>
        <fullName evidence="1">Uncharacterized protein</fullName>
    </submittedName>
</protein>